<evidence type="ECO:0000256" key="2">
    <source>
        <dbReference type="SAM" id="MobiDB-lite"/>
    </source>
</evidence>
<feature type="region of interest" description="Disordered" evidence="2">
    <location>
        <begin position="671"/>
        <end position="693"/>
    </location>
</feature>
<dbReference type="InterPro" id="IPR008942">
    <property type="entry name" value="ENTH_VHS"/>
</dbReference>
<feature type="compositionally biased region" description="Polar residues" evidence="2">
    <location>
        <begin position="66"/>
        <end position="84"/>
    </location>
</feature>
<name>A0A328DFI8_9ASTE</name>
<feature type="compositionally biased region" description="Basic and acidic residues" evidence="2">
    <location>
        <begin position="8"/>
        <end position="30"/>
    </location>
</feature>
<feature type="compositionally biased region" description="Low complexity" evidence="2">
    <location>
        <begin position="551"/>
        <end position="560"/>
    </location>
</feature>
<comment type="caution">
    <text evidence="4">The sequence shown here is derived from an EMBL/GenBank/DDBJ whole genome shotgun (WGS) entry which is preliminary data.</text>
</comment>
<accession>A0A328DFI8</accession>
<reference evidence="4 5" key="1">
    <citation type="submission" date="2018-06" db="EMBL/GenBank/DDBJ databases">
        <title>The Genome of Cuscuta australis (Dodder) Provides Insight into the Evolution of Plant Parasitism.</title>
        <authorList>
            <person name="Liu H."/>
        </authorList>
    </citation>
    <scope>NUCLEOTIDE SEQUENCE [LARGE SCALE GENOMIC DNA]</scope>
    <source>
        <strain evidence="5">cv. Yunnan</strain>
        <tissue evidence="4">Vines</tissue>
    </source>
</reference>
<dbReference type="Pfam" id="PF04818">
    <property type="entry name" value="CID"/>
    <property type="match status" value="1"/>
</dbReference>
<feature type="compositionally biased region" description="Low complexity" evidence="2">
    <location>
        <begin position="43"/>
        <end position="54"/>
    </location>
</feature>
<dbReference type="InterPro" id="IPR006569">
    <property type="entry name" value="CID_dom"/>
</dbReference>
<dbReference type="FunFam" id="1.25.40.90:FF:000023">
    <property type="entry name" value="polyadenylation and cleavage factor homolog 4"/>
    <property type="match status" value="1"/>
</dbReference>
<feature type="compositionally biased region" description="Polar residues" evidence="2">
    <location>
        <begin position="562"/>
        <end position="574"/>
    </location>
</feature>
<feature type="compositionally biased region" description="Polar residues" evidence="2">
    <location>
        <begin position="833"/>
        <end position="849"/>
    </location>
</feature>
<feature type="region of interest" description="Disordered" evidence="2">
    <location>
        <begin position="548"/>
        <end position="574"/>
    </location>
</feature>
<dbReference type="EMBL" id="NQVE01000142">
    <property type="protein sequence ID" value="RAL44575.1"/>
    <property type="molecule type" value="Genomic_DNA"/>
</dbReference>
<gene>
    <name evidence="4" type="ORF">DM860_003334</name>
</gene>
<dbReference type="PROSITE" id="PS51391">
    <property type="entry name" value="CID"/>
    <property type="match status" value="1"/>
</dbReference>
<dbReference type="PANTHER" id="PTHR15921">
    <property type="entry name" value="PRE-MRNA CLEAVAGE COMPLEX II"/>
    <property type="match status" value="1"/>
</dbReference>
<feature type="compositionally biased region" description="Polar residues" evidence="2">
    <location>
        <begin position="718"/>
        <end position="739"/>
    </location>
</feature>
<dbReference type="GO" id="GO:0006369">
    <property type="term" value="P:termination of RNA polymerase II transcription"/>
    <property type="evidence" value="ECO:0007669"/>
    <property type="project" value="InterPro"/>
</dbReference>
<feature type="region of interest" description="Disordered" evidence="2">
    <location>
        <begin position="607"/>
        <end position="627"/>
    </location>
</feature>
<dbReference type="GO" id="GO:0003729">
    <property type="term" value="F:mRNA binding"/>
    <property type="evidence" value="ECO:0007669"/>
    <property type="project" value="InterPro"/>
</dbReference>
<dbReference type="PANTHER" id="PTHR15921:SF3">
    <property type="entry name" value="PRE-MRNA CLEAVAGE COMPLEX 2 PROTEIN PCF11"/>
    <property type="match status" value="1"/>
</dbReference>
<protein>
    <recommendedName>
        <fullName evidence="3">CID domain-containing protein</fullName>
    </recommendedName>
</protein>
<evidence type="ECO:0000259" key="3">
    <source>
        <dbReference type="PROSITE" id="PS51391"/>
    </source>
</evidence>
<feature type="region of interest" description="Disordered" evidence="2">
    <location>
        <begin position="1"/>
        <end position="84"/>
    </location>
</feature>
<dbReference type="InterPro" id="IPR013087">
    <property type="entry name" value="Znf_C2H2_type"/>
</dbReference>
<dbReference type="Gene3D" id="1.25.40.90">
    <property type="match status" value="1"/>
</dbReference>
<dbReference type="GO" id="GO:0031124">
    <property type="term" value="P:mRNA 3'-end processing"/>
    <property type="evidence" value="ECO:0007669"/>
    <property type="project" value="InterPro"/>
</dbReference>
<feature type="region of interest" description="Disordered" evidence="2">
    <location>
        <begin position="817"/>
        <end position="857"/>
    </location>
</feature>
<dbReference type="GO" id="GO:0005737">
    <property type="term" value="C:cytoplasm"/>
    <property type="evidence" value="ECO:0007669"/>
    <property type="project" value="TreeGrafter"/>
</dbReference>
<feature type="region of interest" description="Disordered" evidence="2">
    <location>
        <begin position="718"/>
        <end position="784"/>
    </location>
</feature>
<keyword evidence="1" id="KW-0507">mRNA processing</keyword>
<feature type="domain" description="CID" evidence="3">
    <location>
        <begin position="81"/>
        <end position="209"/>
    </location>
</feature>
<dbReference type="SUPFAM" id="SSF48464">
    <property type="entry name" value="ENTH/VHS domain"/>
    <property type="match status" value="1"/>
</dbReference>
<feature type="region of interest" description="Disordered" evidence="2">
    <location>
        <begin position="268"/>
        <end position="290"/>
    </location>
</feature>
<dbReference type="InterPro" id="IPR045154">
    <property type="entry name" value="PCF11-like"/>
</dbReference>
<feature type="compositionally biased region" description="Polar residues" evidence="2">
    <location>
        <begin position="758"/>
        <end position="769"/>
    </location>
</feature>
<dbReference type="AlphaFoldDB" id="A0A328DFI8"/>
<proteinExistence type="predicted"/>
<evidence type="ECO:0000313" key="4">
    <source>
        <dbReference type="EMBL" id="RAL44575.1"/>
    </source>
</evidence>
<dbReference type="CDD" id="cd16982">
    <property type="entry name" value="CID_Pcf11"/>
    <property type="match status" value="1"/>
</dbReference>
<dbReference type="InterPro" id="IPR057242">
    <property type="entry name" value="PCFS4-like"/>
</dbReference>
<dbReference type="GO" id="GO:0000993">
    <property type="term" value="F:RNA polymerase II complex binding"/>
    <property type="evidence" value="ECO:0007669"/>
    <property type="project" value="InterPro"/>
</dbReference>
<dbReference type="Proteomes" id="UP000249390">
    <property type="component" value="Unassembled WGS sequence"/>
</dbReference>
<dbReference type="InterPro" id="IPR047415">
    <property type="entry name" value="Pcf11_CID"/>
</dbReference>
<feature type="region of interest" description="Disordered" evidence="2">
    <location>
        <begin position="385"/>
        <end position="415"/>
    </location>
</feature>
<evidence type="ECO:0000256" key="1">
    <source>
        <dbReference type="ARBA" id="ARBA00022664"/>
    </source>
</evidence>
<feature type="region of interest" description="Disordered" evidence="2">
    <location>
        <begin position="330"/>
        <end position="349"/>
    </location>
</feature>
<keyword evidence="5" id="KW-1185">Reference proteome</keyword>
<dbReference type="GO" id="GO:0005849">
    <property type="term" value="C:mRNA cleavage factor complex"/>
    <property type="evidence" value="ECO:0007669"/>
    <property type="project" value="TreeGrafter"/>
</dbReference>
<evidence type="ECO:0000313" key="5">
    <source>
        <dbReference type="Proteomes" id="UP000249390"/>
    </source>
</evidence>
<dbReference type="Pfam" id="PF23228">
    <property type="entry name" value="zf_PCFS4"/>
    <property type="match status" value="1"/>
</dbReference>
<feature type="region of interest" description="Disordered" evidence="2">
    <location>
        <begin position="450"/>
        <end position="476"/>
    </location>
</feature>
<dbReference type="PROSITE" id="PS00028">
    <property type="entry name" value="ZINC_FINGER_C2H2_1"/>
    <property type="match status" value="1"/>
</dbReference>
<organism evidence="4 5">
    <name type="scientific">Cuscuta australis</name>
    <dbReference type="NCBI Taxonomy" id="267555"/>
    <lineage>
        <taxon>Eukaryota</taxon>
        <taxon>Viridiplantae</taxon>
        <taxon>Streptophyta</taxon>
        <taxon>Embryophyta</taxon>
        <taxon>Tracheophyta</taxon>
        <taxon>Spermatophyta</taxon>
        <taxon>Magnoliopsida</taxon>
        <taxon>eudicotyledons</taxon>
        <taxon>Gunneridae</taxon>
        <taxon>Pentapetalae</taxon>
        <taxon>asterids</taxon>
        <taxon>lamiids</taxon>
        <taxon>Solanales</taxon>
        <taxon>Convolvulaceae</taxon>
        <taxon>Cuscuteae</taxon>
        <taxon>Cuscuta</taxon>
        <taxon>Cuscuta subgen. Grammica</taxon>
        <taxon>Cuscuta sect. Cleistogrammica</taxon>
    </lineage>
</organism>
<sequence>MKMQNSRRPFDRSRVEPGPKKPRLTEDPSADRISNGGSLIQTRLAAASQAVARFRASERGGDSENSDSGRGSYPQPQQQHNHQELVSQYKTALAELTINSKPIITNLTIIAGESMTAAKAIAATICTNILEVPSDQKLPSLYLLDSIVKNIGRDYIKYFAIRLPEVFCKVYRQVDPSIHSSMRHLFGTWKGVFPPLTLQSIEKELGFTAVNGSASGTTRNDSQTPRPARSIHVNPKYLEARQSLQQPPRAKGTTAGISATFVSSPDDVERLERTASVSSGPGKSWGDPSIKNIQNVQRSHLNEPVLEKTLNVERTANMAYSDPAYGSEISRRPALHSERNSEKYKKQGFDKPWYDSESSATGIISGERNGYDLKHGLQNYQTRKSSSAEAYMHTAQDSTNRIGPGLNGSWKNSDEEEYPWDDIHSRLPNHAIAKNSLKDHWATDEFERMELQAQPRRVQSKRDAGGSGFNHDASMSSVAIKRQSTLGGEGSPLWPREPHVLDGVTVPVLPARDLLRQSAEGYGTSFNRLSNSQTKFGLSSNALPLEKESRAAASPSAHSPMHQLSPSPSNDQVSFNMAEQDNADTSTSQFSRRSSLDPRQRFYQDTLSSSADFGSNSQRKMSPGLSYSSPMMISSQGRDHSPFSKHLDPKPKVAEYLDQGRRQPISQISGATELSSLPGGSAPGHSNIPCAEPPLQATTSSLLAAVMSSGILGTNPVTIDNSARSNSEDAGSLSSQSDSHPIPSTMKSKLAAVISRPSEGNASVLSTRSKGGHMERPPLPPSRISSLLASENLAGAGSSPVSSLLSTLVEKGLITSSKEQSPVHIDSRVDPQIPSQSPTVNTSSETASASPVCKENPSLSTECDQFFAKPVVKTSDSLRQPISRDQNGLIGVVFKPDVIRQPHPAVINELLDDLPHQCHTCGHKLKLKEQLDKHLIWHESRISDVEMLSKASRKWYVNSTEWDFGNATSFNEYPDGSPECTEEMVPADESQCLCILCGQLFEDVFSVEIDQWMFKGAVYLSSQYFADKTPRTDMGPALGPIVHINCITETSLHDLGLVKDDIKQED</sequence>
<dbReference type="SMART" id="SM00582">
    <property type="entry name" value="RPR"/>
    <property type="match status" value="1"/>
</dbReference>